<gene>
    <name evidence="2" type="ORF">LAUMK13_00841</name>
</gene>
<dbReference type="InterPro" id="IPR043129">
    <property type="entry name" value="ATPase_NBD"/>
</dbReference>
<name>A0A498PSP9_9MYCO</name>
<dbReference type="Pfam" id="PF00370">
    <property type="entry name" value="FGGY_N"/>
    <property type="match status" value="1"/>
</dbReference>
<accession>A0A498PSP9</accession>
<dbReference type="EMBL" id="UPHQ01000036">
    <property type="protein sequence ID" value="VBA35693.1"/>
    <property type="molecule type" value="Genomic_DNA"/>
</dbReference>
<dbReference type="GO" id="GO:0005975">
    <property type="term" value="P:carbohydrate metabolic process"/>
    <property type="evidence" value="ECO:0007669"/>
    <property type="project" value="InterPro"/>
</dbReference>
<reference evidence="2 3" key="1">
    <citation type="submission" date="2018-09" db="EMBL/GenBank/DDBJ databases">
        <authorList>
            <person name="Tagini F."/>
        </authorList>
    </citation>
    <scope>NUCLEOTIDE SEQUENCE [LARGE SCALE GENOMIC DNA]</scope>
    <source>
        <strain evidence="2 3">MK13</strain>
    </source>
</reference>
<dbReference type="Proteomes" id="UP000267289">
    <property type="component" value="Unassembled WGS sequence"/>
</dbReference>
<feature type="domain" description="Carbohydrate kinase FGGY N-terminal" evidence="1">
    <location>
        <begin position="1"/>
        <end position="87"/>
    </location>
</feature>
<dbReference type="InterPro" id="IPR018484">
    <property type="entry name" value="FGGY_N"/>
</dbReference>
<organism evidence="2 3">
    <name type="scientific">Mycobacterium innocens</name>
    <dbReference type="NCBI Taxonomy" id="2341083"/>
    <lineage>
        <taxon>Bacteria</taxon>
        <taxon>Bacillati</taxon>
        <taxon>Actinomycetota</taxon>
        <taxon>Actinomycetes</taxon>
        <taxon>Mycobacteriales</taxon>
        <taxon>Mycobacteriaceae</taxon>
        <taxon>Mycobacterium</taxon>
    </lineage>
</organism>
<dbReference type="SUPFAM" id="SSF53067">
    <property type="entry name" value="Actin-like ATPase domain"/>
    <property type="match status" value="1"/>
</dbReference>
<dbReference type="Gene3D" id="3.30.420.40">
    <property type="match status" value="1"/>
</dbReference>
<evidence type="ECO:0000313" key="3">
    <source>
        <dbReference type="Proteomes" id="UP000267289"/>
    </source>
</evidence>
<proteinExistence type="predicted"/>
<protein>
    <recommendedName>
        <fullName evidence="1">Carbohydrate kinase FGGY N-terminal domain-containing protein</fullName>
    </recommendedName>
</protein>
<sequence length="125" mass="12869">MGIDIGSTAVKAVVADENGNVKARVRIPHQLRVASPDRLEHDADEAWRRGPLAALDQLAPAAAKAVAVSAMVPSLTAVDSDGRPVTPDCCTATAGAGYPGQEPDRRGQQCRGLVSRLGGSRCGIG</sequence>
<evidence type="ECO:0000259" key="1">
    <source>
        <dbReference type="Pfam" id="PF00370"/>
    </source>
</evidence>
<keyword evidence="3" id="KW-1185">Reference proteome</keyword>
<dbReference type="AlphaFoldDB" id="A0A498PSP9"/>
<evidence type="ECO:0000313" key="2">
    <source>
        <dbReference type="EMBL" id="VBA35693.1"/>
    </source>
</evidence>
<dbReference type="GO" id="GO:0016301">
    <property type="term" value="F:kinase activity"/>
    <property type="evidence" value="ECO:0007669"/>
    <property type="project" value="InterPro"/>
</dbReference>